<proteinExistence type="predicted"/>
<evidence type="ECO:0008006" key="3">
    <source>
        <dbReference type="Google" id="ProtNLM"/>
    </source>
</evidence>
<name>A0A831LC65_9BACT</name>
<dbReference type="EMBL" id="DSDK01000552">
    <property type="protein sequence ID" value="HDR51969.1"/>
    <property type="molecule type" value="Genomic_DNA"/>
</dbReference>
<evidence type="ECO:0000313" key="2">
    <source>
        <dbReference type="EMBL" id="HDR51969.1"/>
    </source>
</evidence>
<organism evidence="2">
    <name type="scientific">Mariniphaga anaerophila</name>
    <dbReference type="NCBI Taxonomy" id="1484053"/>
    <lineage>
        <taxon>Bacteria</taxon>
        <taxon>Pseudomonadati</taxon>
        <taxon>Bacteroidota</taxon>
        <taxon>Bacteroidia</taxon>
        <taxon>Marinilabiliales</taxon>
        <taxon>Prolixibacteraceae</taxon>
        <taxon>Mariniphaga</taxon>
    </lineage>
</organism>
<dbReference type="Proteomes" id="UP000886047">
    <property type="component" value="Unassembled WGS sequence"/>
</dbReference>
<comment type="caution">
    <text evidence="2">The sequence shown here is derived from an EMBL/GenBank/DDBJ whole genome shotgun (WGS) entry which is preliminary data.</text>
</comment>
<evidence type="ECO:0000256" key="1">
    <source>
        <dbReference type="SAM" id="Phobius"/>
    </source>
</evidence>
<feature type="transmembrane region" description="Helical" evidence="1">
    <location>
        <begin position="170"/>
        <end position="192"/>
    </location>
</feature>
<keyword evidence="1" id="KW-1133">Transmembrane helix</keyword>
<sequence length="193" mass="22300">MKKKGILLLFLVIIVAFWQVAFLQNGMKWDFVDAFLPSRYFFSESILNNQFPLWNPYLLYGTPIFADLVSVFNPEFWIVGNLFGYSNITLQYMFLVYILVAGVSFFWFLKQFDSEYKISLCLSVAYMLSGLTVGNAQHLAFVAGYALLPFVMASYFRFIRQFNRPNLAQLAISLFLMVYASYPGLTIISGYFL</sequence>
<dbReference type="AlphaFoldDB" id="A0A831LC65"/>
<keyword evidence="1" id="KW-0472">Membrane</keyword>
<protein>
    <recommendedName>
        <fullName evidence="3">Dolichyl-phosphate-mannose-protein mannosyltransferase</fullName>
    </recommendedName>
</protein>
<feature type="non-terminal residue" evidence="2">
    <location>
        <position position="193"/>
    </location>
</feature>
<gene>
    <name evidence="2" type="ORF">ENN90_10195</name>
</gene>
<feature type="transmembrane region" description="Helical" evidence="1">
    <location>
        <begin position="139"/>
        <end position="158"/>
    </location>
</feature>
<feature type="transmembrane region" description="Helical" evidence="1">
    <location>
        <begin position="90"/>
        <end position="109"/>
    </location>
</feature>
<reference evidence="2" key="1">
    <citation type="journal article" date="2020" name="mSystems">
        <title>Genome- and Community-Level Interaction Insights into Carbon Utilization and Element Cycling Functions of Hydrothermarchaeota in Hydrothermal Sediment.</title>
        <authorList>
            <person name="Zhou Z."/>
            <person name="Liu Y."/>
            <person name="Xu W."/>
            <person name="Pan J."/>
            <person name="Luo Z.H."/>
            <person name="Li M."/>
        </authorList>
    </citation>
    <scope>NUCLEOTIDE SEQUENCE [LARGE SCALE GENOMIC DNA]</scope>
    <source>
        <strain evidence="2">SpSt-1217</strain>
    </source>
</reference>
<keyword evidence="1" id="KW-0812">Transmembrane</keyword>
<accession>A0A831LC65</accession>